<gene>
    <name evidence="1" type="ORF">ABRZ09_09595</name>
</gene>
<organism evidence="1">
    <name type="scientific">Castellaniella ginsengisoli</name>
    <dbReference type="NCBI Taxonomy" id="546114"/>
    <lineage>
        <taxon>Bacteria</taxon>
        <taxon>Pseudomonadati</taxon>
        <taxon>Pseudomonadota</taxon>
        <taxon>Betaproteobacteria</taxon>
        <taxon>Burkholderiales</taxon>
        <taxon>Alcaligenaceae</taxon>
        <taxon>Castellaniella</taxon>
    </lineage>
</organism>
<dbReference type="RefSeq" id="WP_368646662.1">
    <property type="nucleotide sequence ID" value="NZ_CP158255.1"/>
</dbReference>
<accession>A0AB39D6J7</accession>
<evidence type="ECO:0000313" key="1">
    <source>
        <dbReference type="EMBL" id="XDJ49501.1"/>
    </source>
</evidence>
<proteinExistence type="predicted"/>
<dbReference type="EMBL" id="CP158255">
    <property type="protein sequence ID" value="XDJ49501.1"/>
    <property type="molecule type" value="Genomic_DNA"/>
</dbReference>
<sequence length="254" mass="27658">MRVEQASHALDGLQHGVVRAIRRDEQAGRGVGKAAQRRQHARPAAFIHDEGGFRRLADRRPFFEQGVQRGADVHDHPDGGNGFVVEVHRRQQAEKRESECQVPARFDRHGLGLIPGPAQRVGFGGGQVARDDARRREQQLAVGAHQVDCIVAGLFAQQAQPALDQSAQRRFGGQAGGIGLVPLGHDAAERHVAHQGLGVREPGFAPGSQVLQLQLVHQEQFPFRLMAVAILDILVDQVAAQDQQQAGSEHHQQG</sequence>
<dbReference type="AlphaFoldDB" id="A0AB39D6J7"/>
<reference evidence="1" key="1">
    <citation type="submission" date="2024-05" db="EMBL/GenBank/DDBJ databases">
        <authorList>
            <person name="Luo Y.-C."/>
            <person name="Nicholds J."/>
            <person name="Mortimer T."/>
            <person name="Maboni G."/>
        </authorList>
    </citation>
    <scope>NUCLEOTIDE SEQUENCE</scope>
    <source>
        <strain evidence="1">151108</strain>
    </source>
</reference>
<protein>
    <submittedName>
        <fullName evidence="1">Uncharacterized protein</fullName>
    </submittedName>
</protein>
<name>A0AB39D6J7_9BURK</name>